<dbReference type="Pfam" id="PF07460">
    <property type="entry name" value="NUMOD3"/>
    <property type="match status" value="1"/>
</dbReference>
<accession>A0A0F9JFI6</accession>
<organism evidence="2">
    <name type="scientific">marine sediment metagenome</name>
    <dbReference type="NCBI Taxonomy" id="412755"/>
    <lineage>
        <taxon>unclassified sequences</taxon>
        <taxon>metagenomes</taxon>
        <taxon>ecological metagenomes</taxon>
    </lineage>
</organism>
<dbReference type="AlphaFoldDB" id="A0A0F9JFI6"/>
<sequence>MKYIKFCPACGAEQTYTVKEELRRAQIKNLKCRSCSHTGLTAGCFEKGHTKTKGNDNPMFGRKHTIEARRKMCSSNRKRRKHSAETICKMRISAVKRLKRNGYVPSYNPKACRSIEEYGKKHGFNFQHAENGGEYHIKELGYWVDGYDREKNVVIEYDERNHYRSGKLRVKDIQRQKVISEYLGCNFIRIKE</sequence>
<dbReference type="InterPro" id="IPR003611">
    <property type="entry name" value="NUMOD3"/>
</dbReference>
<feature type="domain" description="Nuclease associated modular" evidence="1">
    <location>
        <begin position="53"/>
        <end position="72"/>
    </location>
</feature>
<evidence type="ECO:0000313" key="2">
    <source>
        <dbReference type="EMBL" id="KKM61071.1"/>
    </source>
</evidence>
<dbReference type="SUPFAM" id="SSF64496">
    <property type="entry name" value="DNA-binding domain of intron-encoded endonucleases"/>
    <property type="match status" value="1"/>
</dbReference>
<proteinExistence type="predicted"/>
<protein>
    <recommendedName>
        <fullName evidence="1">Nuclease associated modular domain-containing protein</fullName>
    </recommendedName>
</protein>
<dbReference type="GO" id="GO:0003677">
    <property type="term" value="F:DNA binding"/>
    <property type="evidence" value="ECO:0007669"/>
    <property type="project" value="InterPro"/>
</dbReference>
<dbReference type="EMBL" id="LAZR01011558">
    <property type="protein sequence ID" value="KKM61071.1"/>
    <property type="molecule type" value="Genomic_DNA"/>
</dbReference>
<comment type="caution">
    <text evidence="2">The sequence shown here is derived from an EMBL/GenBank/DDBJ whole genome shotgun (WGS) entry which is preliminary data.</text>
</comment>
<reference evidence="2" key="1">
    <citation type="journal article" date="2015" name="Nature">
        <title>Complex archaea that bridge the gap between prokaryotes and eukaryotes.</title>
        <authorList>
            <person name="Spang A."/>
            <person name="Saw J.H."/>
            <person name="Jorgensen S.L."/>
            <person name="Zaremba-Niedzwiedzka K."/>
            <person name="Martijn J."/>
            <person name="Lind A.E."/>
            <person name="van Eijk R."/>
            <person name="Schleper C."/>
            <person name="Guy L."/>
            <person name="Ettema T.J."/>
        </authorList>
    </citation>
    <scope>NUCLEOTIDE SEQUENCE</scope>
</reference>
<evidence type="ECO:0000259" key="1">
    <source>
        <dbReference type="Pfam" id="PF07460"/>
    </source>
</evidence>
<name>A0A0F9JFI6_9ZZZZ</name>
<gene>
    <name evidence="2" type="ORF">LCGC14_1535460</name>
</gene>